<dbReference type="Proteomes" id="UP001601288">
    <property type="component" value="Unassembled WGS sequence"/>
</dbReference>
<evidence type="ECO:0000256" key="1">
    <source>
        <dbReference type="SAM" id="MobiDB-lite"/>
    </source>
</evidence>
<dbReference type="InterPro" id="IPR029058">
    <property type="entry name" value="AB_hydrolase_fold"/>
</dbReference>
<dbReference type="EMBL" id="JBIAFP010000023">
    <property type="protein sequence ID" value="MFE9229211.1"/>
    <property type="molecule type" value="Genomic_DNA"/>
</dbReference>
<comment type="caution">
    <text evidence="3">The sequence shown here is derived from an EMBL/GenBank/DDBJ whole genome shotgun (WGS) entry which is preliminary data.</text>
</comment>
<keyword evidence="3" id="KW-0378">Hydrolase</keyword>
<organism evidence="3 4">
    <name type="scientific">Streptomyces massasporeus</name>
    <dbReference type="NCBI Taxonomy" id="67324"/>
    <lineage>
        <taxon>Bacteria</taxon>
        <taxon>Bacillati</taxon>
        <taxon>Actinomycetota</taxon>
        <taxon>Actinomycetes</taxon>
        <taxon>Kitasatosporales</taxon>
        <taxon>Streptomycetaceae</taxon>
        <taxon>Streptomyces</taxon>
    </lineage>
</organism>
<reference evidence="3 4" key="1">
    <citation type="submission" date="2024-10" db="EMBL/GenBank/DDBJ databases">
        <title>The Natural Products Discovery Center: Release of the First 8490 Sequenced Strains for Exploring Actinobacteria Biosynthetic Diversity.</title>
        <authorList>
            <person name="Kalkreuter E."/>
            <person name="Kautsar S.A."/>
            <person name="Yang D."/>
            <person name="Bader C.D."/>
            <person name="Teijaro C.N."/>
            <person name="Fluegel L."/>
            <person name="Davis C.M."/>
            <person name="Simpson J.R."/>
            <person name="Lauterbach L."/>
            <person name="Steele A.D."/>
            <person name="Gui C."/>
            <person name="Meng S."/>
            <person name="Li G."/>
            <person name="Viehrig K."/>
            <person name="Ye F."/>
            <person name="Su P."/>
            <person name="Kiefer A.F."/>
            <person name="Nichols A."/>
            <person name="Cepeda A.J."/>
            <person name="Yan W."/>
            <person name="Fan B."/>
            <person name="Jiang Y."/>
            <person name="Adhikari A."/>
            <person name="Zheng C.-J."/>
            <person name="Schuster L."/>
            <person name="Cowan T.M."/>
            <person name="Smanski M.J."/>
            <person name="Chevrette M.G."/>
            <person name="De Carvalho L.P.S."/>
            <person name="Shen B."/>
        </authorList>
    </citation>
    <scope>NUCLEOTIDE SEQUENCE [LARGE SCALE GENOMIC DNA]</scope>
    <source>
        <strain evidence="3 4">NPDC007066</strain>
    </source>
</reference>
<dbReference type="RefSeq" id="WP_358292388.1">
    <property type="nucleotide sequence ID" value="NZ_JBEYGJ010000063.1"/>
</dbReference>
<keyword evidence="4" id="KW-1185">Reference proteome</keyword>
<dbReference type="Gene3D" id="3.40.50.1820">
    <property type="entry name" value="alpha/beta hydrolase"/>
    <property type="match status" value="1"/>
</dbReference>
<dbReference type="SUPFAM" id="SSF53474">
    <property type="entry name" value="alpha/beta-Hydrolases"/>
    <property type="match status" value="1"/>
</dbReference>
<dbReference type="Pfam" id="PF12697">
    <property type="entry name" value="Abhydrolase_6"/>
    <property type="match status" value="1"/>
</dbReference>
<dbReference type="InterPro" id="IPR000073">
    <property type="entry name" value="AB_hydrolase_1"/>
</dbReference>
<dbReference type="GO" id="GO:0016787">
    <property type="term" value="F:hydrolase activity"/>
    <property type="evidence" value="ECO:0007669"/>
    <property type="project" value="UniProtKB-KW"/>
</dbReference>
<feature type="region of interest" description="Disordered" evidence="1">
    <location>
        <begin position="69"/>
        <end position="89"/>
    </location>
</feature>
<evidence type="ECO:0000313" key="4">
    <source>
        <dbReference type="Proteomes" id="UP001601288"/>
    </source>
</evidence>
<proteinExistence type="predicted"/>
<protein>
    <submittedName>
        <fullName evidence="3">Alpha/beta fold hydrolase</fullName>
    </submittedName>
</protein>
<feature type="compositionally biased region" description="Basic and acidic residues" evidence="1">
    <location>
        <begin position="76"/>
        <end position="89"/>
    </location>
</feature>
<evidence type="ECO:0000259" key="2">
    <source>
        <dbReference type="Pfam" id="PF12697"/>
    </source>
</evidence>
<accession>A0ABW6LN33</accession>
<evidence type="ECO:0000313" key="3">
    <source>
        <dbReference type="EMBL" id="MFE9229211.1"/>
    </source>
</evidence>
<feature type="domain" description="AB hydrolase-1" evidence="2">
    <location>
        <begin position="15"/>
        <end position="82"/>
    </location>
</feature>
<gene>
    <name evidence="3" type="ORF">ACFYM3_32365</name>
</gene>
<name>A0ABW6LN33_9ACTN</name>
<sequence length="89" mass="9023">MHARARDLNAGLNPTLAGAAGSGSTADLAALTAPMLVLHGTEDPMFPPAHAEETAAVPGARLVMIEGMGHTLPGAPDERLAAEIPHHTS</sequence>
<feature type="region of interest" description="Disordered" evidence="1">
    <location>
        <begin position="1"/>
        <end position="23"/>
    </location>
</feature>